<dbReference type="AlphaFoldDB" id="A0A1E5QRC6"/>
<protein>
    <submittedName>
        <fullName evidence="3">CDP-3, 6-dideoxy-D-glycero-L-glycero-4-hexulose-4-reductase</fullName>
    </submittedName>
</protein>
<keyword evidence="2" id="KW-0067">ATP-binding</keyword>
<sequence length="254" mass="27990">MSQIISIHSFRGGTGKSNSTANLAAIAARAGYRVGIVDTDIQSPGIHVLFGFDEEKIHYTLNDYLWGHCLIEETAYDVTSILGNSAKPNSKIFLIPSSIKAKDITKVLREGFDFDLLNDGFIDLLENLELDYLFIDTHPGLNEETLLSLTISDVLVLILRPDNQDFQGTAVTVEVARKLQVPKLLLVINKALPAIDFATLKRQVEGIYNAPVAGILPLSEEMIQLASSGLFCLQYPNHPLSQEIEKIAKQIIQA</sequence>
<dbReference type="Gene3D" id="3.40.50.300">
    <property type="entry name" value="P-loop containing nucleotide triphosphate hydrolases"/>
    <property type="match status" value="1"/>
</dbReference>
<gene>
    <name evidence="3" type="ORF">BH720_00260</name>
</gene>
<evidence type="ECO:0000256" key="1">
    <source>
        <dbReference type="ARBA" id="ARBA00022741"/>
    </source>
</evidence>
<organism evidence="3">
    <name type="scientific">Desertifilum tharense IPPAS B-1220</name>
    <dbReference type="NCBI Taxonomy" id="1781255"/>
    <lineage>
        <taxon>Bacteria</taxon>
        <taxon>Bacillati</taxon>
        <taxon>Cyanobacteriota</taxon>
        <taxon>Cyanophyceae</taxon>
        <taxon>Desertifilales</taxon>
        <taxon>Desertifilaceae</taxon>
        <taxon>Desertifilum</taxon>
    </lineage>
</organism>
<reference evidence="3" key="1">
    <citation type="submission" date="2016-09" db="EMBL/GenBank/DDBJ databases">
        <title>Draft genome of thermotolerant cyanobacterium Desertifilum sp. strain IPPAS B-1220.</title>
        <authorList>
            <person name="Sinetova M.A."/>
            <person name="Bolakhan K."/>
            <person name="Zayadan B.K."/>
            <person name="Mironov K.S."/>
            <person name="Ustinova V."/>
            <person name="Kupriyanova E.V."/>
            <person name="Sidorov R.A."/>
            <person name="Skrypnik A.N."/>
            <person name="Gogoleva N.E."/>
            <person name="Gogolev Y.V."/>
            <person name="Los D.A."/>
        </authorList>
    </citation>
    <scope>NUCLEOTIDE SEQUENCE [LARGE SCALE GENOMIC DNA]</scope>
    <source>
        <strain evidence="3">IPPAS B-1220</strain>
    </source>
</reference>
<dbReference type="STRING" id="1781255.BH720_00260"/>
<dbReference type="GO" id="GO:0005524">
    <property type="term" value="F:ATP binding"/>
    <property type="evidence" value="ECO:0007669"/>
    <property type="project" value="UniProtKB-KW"/>
</dbReference>
<proteinExistence type="predicted"/>
<dbReference type="PANTHER" id="PTHR13696">
    <property type="entry name" value="P-LOOP CONTAINING NUCLEOSIDE TRIPHOSPHATE HYDROLASE"/>
    <property type="match status" value="1"/>
</dbReference>
<dbReference type="InterPro" id="IPR033756">
    <property type="entry name" value="YlxH/NBP35"/>
</dbReference>
<dbReference type="SUPFAM" id="SSF52540">
    <property type="entry name" value="P-loop containing nucleoside triphosphate hydrolases"/>
    <property type="match status" value="1"/>
</dbReference>
<dbReference type="PANTHER" id="PTHR13696:SF52">
    <property type="entry name" value="PARA FAMILY PROTEIN CT_582"/>
    <property type="match status" value="1"/>
</dbReference>
<dbReference type="InterPro" id="IPR027417">
    <property type="entry name" value="P-loop_NTPase"/>
</dbReference>
<dbReference type="InterPro" id="IPR050678">
    <property type="entry name" value="DNA_Partitioning_ATPase"/>
</dbReference>
<dbReference type="RefSeq" id="WP_069965143.1">
    <property type="nucleotide sequence ID" value="NZ_CM124774.1"/>
</dbReference>
<dbReference type="Pfam" id="PF10609">
    <property type="entry name" value="ParA"/>
    <property type="match status" value="1"/>
</dbReference>
<dbReference type="OrthoDB" id="9775724at2"/>
<comment type="caution">
    <text evidence="3">The sequence shown here is derived from an EMBL/GenBank/DDBJ whole genome shotgun (WGS) entry which is preliminary data.</text>
</comment>
<dbReference type="EMBL" id="MJGC01000010">
    <property type="protein sequence ID" value="OEJ77147.1"/>
    <property type="molecule type" value="Genomic_DNA"/>
</dbReference>
<name>A0A1E5QRC6_9CYAN</name>
<keyword evidence="1" id="KW-0547">Nucleotide-binding</keyword>
<evidence type="ECO:0000256" key="2">
    <source>
        <dbReference type="ARBA" id="ARBA00022840"/>
    </source>
</evidence>
<accession>A0A1E5QRC6</accession>
<evidence type="ECO:0000313" key="3">
    <source>
        <dbReference type="EMBL" id="OEJ77147.1"/>
    </source>
</evidence>